<comment type="catalytic activity">
    <reaction evidence="1">
        <text>1,6-anhydro-N-acetyl-beta-muramate + ATP + H2O = N-acetyl-D-muramate 6-phosphate + ADP + H(+)</text>
        <dbReference type="Rhea" id="RHEA:24952"/>
        <dbReference type="ChEBI" id="CHEBI:15377"/>
        <dbReference type="ChEBI" id="CHEBI:15378"/>
        <dbReference type="ChEBI" id="CHEBI:30616"/>
        <dbReference type="ChEBI" id="CHEBI:58690"/>
        <dbReference type="ChEBI" id="CHEBI:58722"/>
        <dbReference type="ChEBI" id="CHEBI:456216"/>
        <dbReference type="EC" id="2.7.1.170"/>
    </reaction>
</comment>
<dbReference type="EC" id="2.7.1.170" evidence="1"/>
<reference evidence="3" key="1">
    <citation type="submission" date="2023-12" db="EMBL/GenBank/DDBJ databases">
        <title>Novel isolates from deep terrestrial aquifers shed light on the physiology and ecology of the class Limnochordia.</title>
        <authorList>
            <person name="Karnachuk O.V."/>
            <person name="Lukina A.P."/>
            <person name="Avakyan M.R."/>
            <person name="Kadnikov V."/>
            <person name="Begmatov S."/>
            <person name="Beletsky A.V."/>
            <person name="Mardanov A.V."/>
            <person name="Ravin N.V."/>
        </authorList>
    </citation>
    <scope>NUCLEOTIDE SEQUENCE [LARGE SCALE GENOMIC DNA]</scope>
    <source>
        <strain evidence="3">LN</strain>
    </source>
</reference>
<gene>
    <name evidence="1" type="primary">anmK</name>
    <name evidence="2" type="ORF">VLY81_02485</name>
</gene>
<organism evidence="2 3">
    <name type="scientific">Geochorda subterranea</name>
    <dbReference type="NCBI Taxonomy" id="3109564"/>
    <lineage>
        <taxon>Bacteria</taxon>
        <taxon>Bacillati</taxon>
        <taxon>Bacillota</taxon>
        <taxon>Limnochordia</taxon>
        <taxon>Limnochordales</taxon>
        <taxon>Geochordaceae</taxon>
        <taxon>Geochorda</taxon>
    </lineage>
</organism>
<name>A0ABZ1BQR2_9FIRM</name>
<comment type="similarity">
    <text evidence="1">Belongs to the anhydro-N-acetylmuramic acid kinase family.</text>
</comment>
<dbReference type="PANTHER" id="PTHR30605">
    <property type="entry name" value="ANHYDRO-N-ACETYLMURAMIC ACID KINASE"/>
    <property type="match status" value="1"/>
</dbReference>
<dbReference type="NCBIfam" id="NF007148">
    <property type="entry name" value="PRK09585.3-2"/>
    <property type="match status" value="1"/>
</dbReference>
<dbReference type="PANTHER" id="PTHR30605:SF0">
    <property type="entry name" value="ANHYDRO-N-ACETYLMURAMIC ACID KINASE"/>
    <property type="match status" value="1"/>
</dbReference>
<comment type="function">
    <text evidence="1">Catalyzes the specific phosphorylation of 1,6-anhydro-N-acetylmuramic acid (anhMurNAc) with the simultaneous cleavage of the 1,6-anhydro ring, generating MurNAc-6-P. Is required for the utilization of anhMurNAc either imported from the medium or derived from its own cell wall murein, and thus plays a role in cell wall recycling.</text>
</comment>
<feature type="binding site" evidence="1">
    <location>
        <begin position="27"/>
        <end position="34"/>
    </location>
    <ligand>
        <name>ATP</name>
        <dbReference type="ChEBI" id="CHEBI:30616"/>
    </ligand>
</feature>
<evidence type="ECO:0000256" key="1">
    <source>
        <dbReference type="HAMAP-Rule" id="MF_01270"/>
    </source>
</evidence>
<dbReference type="RefSeq" id="WP_324669453.1">
    <property type="nucleotide sequence ID" value="NZ_CP141614.1"/>
</dbReference>
<dbReference type="SUPFAM" id="SSF53067">
    <property type="entry name" value="Actin-like ATPase domain"/>
    <property type="match status" value="1"/>
</dbReference>
<dbReference type="Gene3D" id="3.30.420.40">
    <property type="match status" value="2"/>
</dbReference>
<keyword evidence="1" id="KW-0119">Carbohydrate metabolism</keyword>
<keyword evidence="1" id="KW-0067">ATP-binding</keyword>
<dbReference type="InterPro" id="IPR005338">
    <property type="entry name" value="Anhydro_N_Ac-Mur_kinase"/>
</dbReference>
<comment type="pathway">
    <text evidence="1">Cell wall biogenesis; peptidoglycan recycling.</text>
</comment>
<keyword evidence="3" id="KW-1185">Reference proteome</keyword>
<protein>
    <recommendedName>
        <fullName evidence="1">Anhydro-N-acetylmuramic acid kinase</fullName>
        <ecNumber evidence="1">2.7.1.170</ecNumber>
    </recommendedName>
    <alternativeName>
        <fullName evidence="1">AnhMurNAc kinase</fullName>
    </alternativeName>
</protein>
<evidence type="ECO:0000313" key="3">
    <source>
        <dbReference type="Proteomes" id="UP001333102"/>
    </source>
</evidence>
<dbReference type="HAMAP" id="MF_01270">
    <property type="entry name" value="AnhMurNAc_kinase"/>
    <property type="match status" value="1"/>
</dbReference>
<dbReference type="EMBL" id="CP141614">
    <property type="protein sequence ID" value="WRP15064.1"/>
    <property type="molecule type" value="Genomic_DNA"/>
</dbReference>
<dbReference type="Pfam" id="PF03702">
    <property type="entry name" value="AnmK"/>
    <property type="match status" value="1"/>
</dbReference>
<sequence>MTTWPQAVAAIAAEPDRERLVLGAMSGTSSDGVTVALIRTRGRGIERWAQLVAYRTDSYPEGLRRRIFELYPPGRFEAATLLRAALELADAFAQSALALLRDAGVAPGEVHLLSAQGPIVYYQPPDPATGARGGVLELMEPARLAEATGIPVLCDLRSADLAAGGAGAPLSVFGDFVLFRHPERGRIIQNIGGIANPTVIPAGAGWEDLLCFDTGPGNVLIDAVVSAITDAVEAYDRDGVRAARGRVDLELLAELMAHPYIHRAPPKTTGREVFGVPFARDVLARGRRRGLGDDDVVATVTAFTAESIAFNYRQHVLPRWRIDEVYLTGGGASNPTLVRMLRDRLPELEVRPIEDLGMPSQAREAAIWAVLGDESLLGLPSNVPATSGARRPAILGKWVPGPRWLPGR</sequence>
<proteinExistence type="inferred from homology"/>
<accession>A0ABZ1BQR2</accession>
<keyword evidence="1 2" id="KW-0418">Kinase</keyword>
<comment type="pathway">
    <text evidence="1">Amino-sugar metabolism; 1,6-anhydro-N-acetylmuramate degradation.</text>
</comment>
<dbReference type="InterPro" id="IPR043129">
    <property type="entry name" value="ATPase_NBD"/>
</dbReference>
<dbReference type="Proteomes" id="UP001333102">
    <property type="component" value="Chromosome"/>
</dbReference>
<keyword evidence="1 2" id="KW-0808">Transferase</keyword>
<evidence type="ECO:0000313" key="2">
    <source>
        <dbReference type="EMBL" id="WRP15064.1"/>
    </source>
</evidence>
<dbReference type="GO" id="GO:0016301">
    <property type="term" value="F:kinase activity"/>
    <property type="evidence" value="ECO:0007669"/>
    <property type="project" value="UniProtKB-KW"/>
</dbReference>
<keyword evidence="1" id="KW-0547">Nucleotide-binding</keyword>